<keyword evidence="5 6" id="KW-0472">Membrane</keyword>
<dbReference type="RefSeq" id="WP_242860976.1">
    <property type="nucleotide sequence ID" value="NZ_CP009933.1"/>
</dbReference>
<proteinExistence type="predicted"/>
<dbReference type="EMBL" id="CP009933">
    <property type="protein sequence ID" value="AKA67430.1"/>
    <property type="molecule type" value="Genomic_DNA"/>
</dbReference>
<keyword evidence="8" id="KW-1185">Reference proteome</keyword>
<dbReference type="PANTHER" id="PTHR39083:SF1">
    <property type="entry name" value="CYCLIC DI-GMP-BINDING PROTEIN"/>
    <property type="match status" value="1"/>
</dbReference>
<dbReference type="PANTHER" id="PTHR39083">
    <property type="entry name" value="CYCLIC DI-GMP-BINDING PROTEIN"/>
    <property type="match status" value="1"/>
</dbReference>
<dbReference type="HOGENOM" id="CLU_437272_0_0_9"/>
<protein>
    <recommendedName>
        <fullName evidence="9">Cellulose biosynthesis cyclic di-GMP-binding regulatory protein BcsB</fullName>
    </recommendedName>
</protein>
<reference evidence="7 8" key="1">
    <citation type="journal article" date="2015" name="J. Biotechnol.">
        <title>Complete genome sequence of a malodorant-producing acetogen, Clostridium scatologenes ATCC 25775(T).</title>
        <authorList>
            <person name="Zhu Z."/>
            <person name="Guo T."/>
            <person name="Zheng H."/>
            <person name="Song T."/>
            <person name="Ouyang P."/>
            <person name="Xie J."/>
        </authorList>
    </citation>
    <scope>NUCLEOTIDE SEQUENCE [LARGE SCALE GENOMIC DNA]</scope>
    <source>
        <strain evidence="7 8">ATCC 25775</strain>
    </source>
</reference>
<dbReference type="STRING" id="1548.CSCA_0305"/>
<dbReference type="GO" id="GO:0006011">
    <property type="term" value="P:UDP-alpha-D-glucose metabolic process"/>
    <property type="evidence" value="ECO:0007669"/>
    <property type="project" value="InterPro"/>
</dbReference>
<evidence type="ECO:0000256" key="6">
    <source>
        <dbReference type="SAM" id="Phobius"/>
    </source>
</evidence>
<organism evidence="7 8">
    <name type="scientific">Clostridium scatologenes</name>
    <dbReference type="NCBI Taxonomy" id="1548"/>
    <lineage>
        <taxon>Bacteria</taxon>
        <taxon>Bacillati</taxon>
        <taxon>Bacillota</taxon>
        <taxon>Clostridia</taxon>
        <taxon>Eubacteriales</taxon>
        <taxon>Clostridiaceae</taxon>
        <taxon>Clostridium</taxon>
    </lineage>
</organism>
<dbReference type="Pfam" id="PF03170">
    <property type="entry name" value="BcsB"/>
    <property type="match status" value="1"/>
</dbReference>
<evidence type="ECO:0008006" key="9">
    <source>
        <dbReference type="Google" id="ProtNLM"/>
    </source>
</evidence>
<evidence type="ECO:0000313" key="7">
    <source>
        <dbReference type="EMBL" id="AKA67430.1"/>
    </source>
</evidence>
<dbReference type="Gene3D" id="2.60.120.260">
    <property type="entry name" value="Galactose-binding domain-like"/>
    <property type="match status" value="2"/>
</dbReference>
<evidence type="ECO:0000256" key="5">
    <source>
        <dbReference type="ARBA" id="ARBA00023136"/>
    </source>
</evidence>
<evidence type="ECO:0000256" key="2">
    <source>
        <dbReference type="ARBA" id="ARBA00022475"/>
    </source>
</evidence>
<accession>A0A0E3JWR1</accession>
<keyword evidence="3 6" id="KW-0812">Transmembrane</keyword>
<evidence type="ECO:0000313" key="8">
    <source>
        <dbReference type="Proteomes" id="UP000033115"/>
    </source>
</evidence>
<dbReference type="GO" id="GO:0005886">
    <property type="term" value="C:plasma membrane"/>
    <property type="evidence" value="ECO:0007669"/>
    <property type="project" value="UniProtKB-SubCell"/>
</dbReference>
<comment type="subcellular location">
    <subcellularLocation>
        <location evidence="1">Cell membrane</location>
        <topology evidence="1">Single-pass membrane protein</topology>
    </subcellularLocation>
</comment>
<name>A0A0E3JWR1_CLOSL</name>
<evidence type="ECO:0000256" key="3">
    <source>
        <dbReference type="ARBA" id="ARBA00022692"/>
    </source>
</evidence>
<dbReference type="Proteomes" id="UP000033115">
    <property type="component" value="Chromosome"/>
</dbReference>
<dbReference type="KEGG" id="csq:CSCA_0305"/>
<dbReference type="AlphaFoldDB" id="A0A0E3JWR1"/>
<evidence type="ECO:0000256" key="4">
    <source>
        <dbReference type="ARBA" id="ARBA00022989"/>
    </source>
</evidence>
<sequence>MYMNLKLKIKFIIMFLIIVLVIPFSCVFAEGDNSSSASYDISIFKDDQKLSLPKNVGSYWFTVPKGFDIGDDCYVQLHFTFSNTLISTRSNITMLINDYPVETQWTYDIQKATSGWWNVKFPTSKLKIDSINEIKFQSNQRSIEGDCADMDNPSNWVVFHKDSKLHITVNKYPDAILSNFNLIYYDNFLKNNVLSTDFILPKNIDDNCKAALLKTSSSIGKVSTDKDNIEYGVFKEDDTATGKNKVFVGLRSAFANINNFFNPEDNKLSKDEGYLSIRQQSGNVYNTLVTGESKAGLNKAVDFMSDNSLLKQVAGDSIKINSNLKYTPSIKPINTSGVYKFSDFGYSDVNLQGAFHQKLDMSFIQPKGIQSQKGSYIDLKFKHSKVLDSDRSAMTVYINGMAVNSAKLTVANAEDGILKINIPESALNLPEIKVSIECYNYLGKIDCSKDYYDSAWTVINSDSKLCLLSKETSIQPTLQKFPFFYTNYSDKDTQVAIGMWNTSNLFNLKIASILATRIGQNTGEVFNWELLGKDGELTDKQKNMNMIFLGTYDDVKIPESIKKQLAIVPSKSGNLDIKKEVNLIPEILKNKVLFQVIRSPWDTSKRVYVILCDNNISSLQLLESTLSNRNILLKLDGQVAVVDTDKKIQTINIKETGSVKVTKTLWEQIKYAEFKTHIPWWILLIILIGIIFGIVMIIYLRRSKNEFKKKSETLKRQEGFFYEDIEEDEESKNNKDRLE</sequence>
<dbReference type="InterPro" id="IPR018513">
    <property type="entry name" value="Cell_synthase_bac"/>
</dbReference>
<gene>
    <name evidence="7" type="ORF">CSCA_0305</name>
</gene>
<evidence type="ECO:0000256" key="1">
    <source>
        <dbReference type="ARBA" id="ARBA00004162"/>
    </source>
</evidence>
<feature type="transmembrane region" description="Helical" evidence="6">
    <location>
        <begin position="678"/>
        <end position="700"/>
    </location>
</feature>
<keyword evidence="2" id="KW-1003">Cell membrane</keyword>
<keyword evidence="4 6" id="KW-1133">Transmembrane helix</keyword>